<feature type="domain" description="TonB-dependent receptor-like beta-barrel" evidence="11">
    <location>
        <begin position="288"/>
        <end position="774"/>
    </location>
</feature>
<dbReference type="InterPro" id="IPR012910">
    <property type="entry name" value="Plug_dom"/>
</dbReference>
<keyword evidence="2 8" id="KW-0813">Transport</keyword>
<dbReference type="Gene3D" id="2.170.130.10">
    <property type="entry name" value="TonB-dependent receptor, plug domain"/>
    <property type="match status" value="1"/>
</dbReference>
<gene>
    <name evidence="13" type="primary">cirA</name>
    <name evidence="13" type="ORF">MPNT_80102</name>
</gene>
<dbReference type="InterPro" id="IPR036942">
    <property type="entry name" value="Beta-barrel_TonB_sf"/>
</dbReference>
<keyword evidence="4 8" id="KW-0812">Transmembrane</keyword>
<evidence type="ECO:0000256" key="9">
    <source>
        <dbReference type="RuleBase" id="RU003357"/>
    </source>
</evidence>
<keyword evidence="13" id="KW-0675">Receptor</keyword>
<evidence type="ECO:0000256" key="8">
    <source>
        <dbReference type="PROSITE-ProRule" id="PRU01360"/>
    </source>
</evidence>
<dbReference type="InterPro" id="IPR000531">
    <property type="entry name" value="Beta-barrel_TonB"/>
</dbReference>
<dbReference type="InterPro" id="IPR039426">
    <property type="entry name" value="TonB-dep_rcpt-like"/>
</dbReference>
<keyword evidence="14" id="KW-1185">Reference proteome</keyword>
<evidence type="ECO:0000256" key="3">
    <source>
        <dbReference type="ARBA" id="ARBA00022452"/>
    </source>
</evidence>
<evidence type="ECO:0000256" key="7">
    <source>
        <dbReference type="ARBA" id="ARBA00023237"/>
    </source>
</evidence>
<dbReference type="InterPro" id="IPR037066">
    <property type="entry name" value="Plug_dom_sf"/>
</dbReference>
<evidence type="ECO:0000256" key="6">
    <source>
        <dbReference type="ARBA" id="ARBA00023136"/>
    </source>
</evidence>
<evidence type="ECO:0000259" key="11">
    <source>
        <dbReference type="Pfam" id="PF00593"/>
    </source>
</evidence>
<evidence type="ECO:0000256" key="10">
    <source>
        <dbReference type="SAM" id="MobiDB-lite"/>
    </source>
</evidence>
<dbReference type="AlphaFoldDB" id="A0A8J2FXG6"/>
<dbReference type="PROSITE" id="PS52016">
    <property type="entry name" value="TONB_DEPENDENT_REC_3"/>
    <property type="match status" value="1"/>
</dbReference>
<evidence type="ECO:0000256" key="4">
    <source>
        <dbReference type="ARBA" id="ARBA00022692"/>
    </source>
</evidence>
<protein>
    <submittedName>
        <fullName evidence="13">TonB-dependent receptor</fullName>
    </submittedName>
</protein>
<dbReference type="Gene3D" id="2.40.170.20">
    <property type="entry name" value="TonB-dependent receptor, beta-barrel domain"/>
    <property type="match status" value="1"/>
</dbReference>
<dbReference type="GO" id="GO:0044718">
    <property type="term" value="P:siderophore transmembrane transport"/>
    <property type="evidence" value="ECO:0007669"/>
    <property type="project" value="TreeGrafter"/>
</dbReference>
<keyword evidence="6 8" id="KW-0472">Membrane</keyword>
<dbReference type="Proteomes" id="UP000663859">
    <property type="component" value="Unassembled WGS sequence"/>
</dbReference>
<sequence length="820" mass="90150">MNRRGREHAIVKQATAFFVGTESSKLGTQVAEVFRPMNGKNPPIGSFLFLFLFLSVPLTQGHSQPNPSAESDVQASQPASQGSQVSPLELPEVTVVGVTPIPSVGLPPTHVAGNVQSAEDEDIHRLESLNLAQFLNRQLNDVTITEFSENPFQPDILYRGFFASPVIGTPIGISIYQDGVRINEPFADVILWDLVPRVAIANLDLIPGSNPLFGLNTLGGSLSLRTKSGFSHPGTQVESYAGSFGRKFLEVQHGGSQGPFDWFFGGDFVEEDGWRKFSPSNLHQFFAKAGYQEQGTDVDLSYTFAKNKLLGLGLTPESFLAIDPANIYTAPDPFRDELHMVTLNVHQEWAKDWTFAATTYYRGNSIDSLGGDVAENADQFRGFGFPLDAQAFDEEGNIIPAAVLHLVHLKEDQGGATLQFQRDAPFLGKENLFIAGMGWDYGQSYFTQANQPAGFSVERITIPIAPVEAPRFNVRTIDNYGAVYFTDTFSLAPFLHLTPSLRWQWAEVNLAGFGTDEEGVQHDLGGTHVFDRVNPAVGITCQPLLWAGIEKPPLQDLTVYFDYNEGFRIPTPVELVGANPAVPVLLPNAFLSDPPLAPVVARTYEVGMRGKFGEAGMQWNLSFYRIDVTNDILFLTVPGPTAARGFFQNIAADRRDGVEVGIRGSWQKLHYYANWSFCEATYQTTATLMTNQGPETIHPGDRIPSIPQQLAKVGVEYELLPGWLLGADLQYVSTSFLRSDDANRFPTLPEYVILNVQSRYRISPNVEVFALATNVLNERFFTTGMMLPNFFTGTPGGGTAERFLAPGAPIGGWAGLRIHF</sequence>
<dbReference type="GO" id="GO:0015344">
    <property type="term" value="F:siderophore uptake transmembrane transporter activity"/>
    <property type="evidence" value="ECO:0007669"/>
    <property type="project" value="TreeGrafter"/>
</dbReference>
<comment type="similarity">
    <text evidence="8 9">Belongs to the TonB-dependent receptor family.</text>
</comment>
<dbReference type="PANTHER" id="PTHR30069">
    <property type="entry name" value="TONB-DEPENDENT OUTER MEMBRANE RECEPTOR"/>
    <property type="match status" value="1"/>
</dbReference>
<evidence type="ECO:0000256" key="5">
    <source>
        <dbReference type="ARBA" id="ARBA00023077"/>
    </source>
</evidence>
<evidence type="ECO:0000256" key="2">
    <source>
        <dbReference type="ARBA" id="ARBA00022448"/>
    </source>
</evidence>
<keyword evidence="5 9" id="KW-0798">TonB box</keyword>
<keyword evidence="3 8" id="KW-1134">Transmembrane beta strand</keyword>
<proteinExistence type="inferred from homology"/>
<evidence type="ECO:0000256" key="1">
    <source>
        <dbReference type="ARBA" id="ARBA00004571"/>
    </source>
</evidence>
<dbReference type="Pfam" id="PF00593">
    <property type="entry name" value="TonB_dep_Rec_b-barrel"/>
    <property type="match status" value="1"/>
</dbReference>
<comment type="caution">
    <text evidence="13">The sequence shown here is derived from an EMBL/GenBank/DDBJ whole genome shotgun (WGS) entry which is preliminary data.</text>
</comment>
<name>A0A8J2FXG6_9BACT</name>
<accession>A0A8J2FXG6</accession>
<dbReference type="PANTHER" id="PTHR30069:SF39">
    <property type="entry name" value="BLL6183 PROTEIN"/>
    <property type="match status" value="1"/>
</dbReference>
<keyword evidence="7 8" id="KW-0998">Cell outer membrane</keyword>
<reference evidence="13" key="1">
    <citation type="submission" date="2021-02" db="EMBL/GenBank/DDBJ databases">
        <authorList>
            <person name="Cremers G."/>
            <person name="Picone N."/>
        </authorList>
    </citation>
    <scope>NUCLEOTIDE SEQUENCE</scope>
    <source>
        <strain evidence="13">PQ17</strain>
    </source>
</reference>
<dbReference type="EMBL" id="CAJNOB010000070">
    <property type="protein sequence ID" value="CAF0705084.1"/>
    <property type="molecule type" value="Genomic_DNA"/>
</dbReference>
<evidence type="ECO:0000313" key="14">
    <source>
        <dbReference type="Proteomes" id="UP000663859"/>
    </source>
</evidence>
<dbReference type="SUPFAM" id="SSF56935">
    <property type="entry name" value="Porins"/>
    <property type="match status" value="1"/>
</dbReference>
<evidence type="ECO:0000313" key="13">
    <source>
        <dbReference type="EMBL" id="CAF0705084.1"/>
    </source>
</evidence>
<dbReference type="GO" id="GO:0009279">
    <property type="term" value="C:cell outer membrane"/>
    <property type="evidence" value="ECO:0007669"/>
    <property type="project" value="UniProtKB-SubCell"/>
</dbReference>
<feature type="region of interest" description="Disordered" evidence="10">
    <location>
        <begin position="62"/>
        <end position="86"/>
    </location>
</feature>
<organism evidence="13 14">
    <name type="scientific">Candidatus Methylacidithermus pantelleriae</name>
    <dbReference type="NCBI Taxonomy" id="2744239"/>
    <lineage>
        <taxon>Bacteria</taxon>
        <taxon>Pseudomonadati</taxon>
        <taxon>Verrucomicrobiota</taxon>
        <taxon>Methylacidiphilae</taxon>
        <taxon>Methylacidiphilales</taxon>
        <taxon>Methylacidiphilaceae</taxon>
        <taxon>Candidatus Methylacidithermus</taxon>
    </lineage>
</organism>
<evidence type="ECO:0000259" key="12">
    <source>
        <dbReference type="Pfam" id="PF07715"/>
    </source>
</evidence>
<feature type="domain" description="TonB-dependent receptor plug" evidence="12">
    <location>
        <begin position="111"/>
        <end position="220"/>
    </location>
</feature>
<comment type="subcellular location">
    <subcellularLocation>
        <location evidence="1 8">Cell outer membrane</location>
        <topology evidence="1 8">Multi-pass membrane protein</topology>
    </subcellularLocation>
</comment>
<dbReference type="Pfam" id="PF07715">
    <property type="entry name" value="Plug"/>
    <property type="match status" value="1"/>
</dbReference>